<organism evidence="2 3">
    <name type="scientific">Aspergillus vadensis (strain CBS 113365 / IMI 142717 / IBT 24658)</name>
    <dbReference type="NCBI Taxonomy" id="1448311"/>
    <lineage>
        <taxon>Eukaryota</taxon>
        <taxon>Fungi</taxon>
        <taxon>Dikarya</taxon>
        <taxon>Ascomycota</taxon>
        <taxon>Pezizomycotina</taxon>
        <taxon>Eurotiomycetes</taxon>
        <taxon>Eurotiomycetidae</taxon>
        <taxon>Eurotiales</taxon>
        <taxon>Aspergillaceae</taxon>
        <taxon>Aspergillus</taxon>
        <taxon>Aspergillus subgen. Circumdati</taxon>
    </lineage>
</organism>
<dbReference type="AlphaFoldDB" id="A0A319BPX9"/>
<name>A0A319BPX9_ASPVC</name>
<accession>A0A319BPX9</accession>
<sequence>MASLSDVGVMSESDTGQDPQTQTLRYYPPIRRYITQIAIGQHQPQKPVDHVWQNILQHYFRTSHYTVERVRLIVSVVNSRNKQWLHEVIVVEAKKPTGRAPTEHKWNGVRQQLQKDNMLAFRNRLGNVQTMYGVAAVGFRARFYVFLFMNQNALVSDTEDGILANDEVVLDLCDDEQNIHLLLEAKLARINNRQNNN</sequence>
<evidence type="ECO:0000313" key="3">
    <source>
        <dbReference type="Proteomes" id="UP000248405"/>
    </source>
</evidence>
<dbReference type="Proteomes" id="UP000248405">
    <property type="component" value="Unassembled WGS sequence"/>
</dbReference>
<evidence type="ECO:0008006" key="4">
    <source>
        <dbReference type="Google" id="ProtNLM"/>
    </source>
</evidence>
<dbReference type="EMBL" id="KZ821629">
    <property type="protein sequence ID" value="PYH67753.1"/>
    <property type="molecule type" value="Genomic_DNA"/>
</dbReference>
<feature type="compositionally biased region" description="Polar residues" evidence="1">
    <location>
        <begin position="12"/>
        <end position="22"/>
    </location>
</feature>
<feature type="region of interest" description="Disordered" evidence="1">
    <location>
        <begin position="1"/>
        <end position="22"/>
    </location>
</feature>
<dbReference type="GeneID" id="37213544"/>
<proteinExistence type="predicted"/>
<protein>
    <recommendedName>
        <fullName evidence="4">Fungal-type protein kinase domain-containing protein</fullName>
    </recommendedName>
</protein>
<evidence type="ECO:0000256" key="1">
    <source>
        <dbReference type="SAM" id="MobiDB-lite"/>
    </source>
</evidence>
<dbReference type="RefSeq" id="XP_025561547.1">
    <property type="nucleotide sequence ID" value="XM_025708952.1"/>
</dbReference>
<gene>
    <name evidence="2" type="ORF">BO88DRAFT_426968</name>
</gene>
<keyword evidence="3" id="KW-1185">Reference proteome</keyword>
<evidence type="ECO:0000313" key="2">
    <source>
        <dbReference type="EMBL" id="PYH67753.1"/>
    </source>
</evidence>
<dbReference type="OrthoDB" id="5315444at2759"/>
<reference evidence="2" key="1">
    <citation type="submission" date="2016-12" db="EMBL/GenBank/DDBJ databases">
        <title>The genomes of Aspergillus section Nigri reveals drivers in fungal speciation.</title>
        <authorList>
            <consortium name="DOE Joint Genome Institute"/>
            <person name="Vesth T.C."/>
            <person name="Nybo J."/>
            <person name="Theobald S."/>
            <person name="Brandl J."/>
            <person name="Frisvad J.C."/>
            <person name="Nielsen K.F."/>
            <person name="Lyhne E.K."/>
            <person name="Kogle M.E."/>
            <person name="Kuo A."/>
            <person name="Riley R."/>
            <person name="Clum A."/>
            <person name="Nolan M."/>
            <person name="Lipzen A."/>
            <person name="Salamov A."/>
            <person name="Henrissat B."/>
            <person name="Wiebenga A."/>
            <person name="De Vries R.P."/>
            <person name="Grigoriev I.V."/>
            <person name="Mortensen U.H."/>
            <person name="Andersen M.R."/>
            <person name="Baker S.E."/>
        </authorList>
    </citation>
    <scope>NUCLEOTIDE SEQUENCE [LARGE SCALE GENOMIC DNA]</scope>
    <source>
        <strain evidence="2">CBS 113365</strain>
    </source>
</reference>